<dbReference type="OrthoDB" id="9808666at2"/>
<dbReference type="InterPro" id="IPR037079">
    <property type="entry name" value="AF2212/PG0164-like_sf"/>
</dbReference>
<dbReference type="Pfam" id="PF08922">
    <property type="entry name" value="DUF1905"/>
    <property type="match status" value="1"/>
</dbReference>
<reference evidence="1 2" key="1">
    <citation type="submission" date="2019-12" db="EMBL/GenBank/DDBJ databases">
        <title>Genomic-based taxomic classification of the family Erythrobacteraceae.</title>
        <authorList>
            <person name="Xu L."/>
        </authorList>
    </citation>
    <scope>NUCLEOTIDE SEQUENCE [LARGE SCALE GENOMIC DNA]</scope>
    <source>
        <strain evidence="1 2">KCTC 52763</strain>
    </source>
</reference>
<dbReference type="AlphaFoldDB" id="A0A844ZVP9"/>
<organism evidence="1 2">
    <name type="scientific">Pontixanthobacter aquaemixtae</name>
    <dbReference type="NCBI Taxonomy" id="1958940"/>
    <lineage>
        <taxon>Bacteria</taxon>
        <taxon>Pseudomonadati</taxon>
        <taxon>Pseudomonadota</taxon>
        <taxon>Alphaproteobacteria</taxon>
        <taxon>Sphingomonadales</taxon>
        <taxon>Erythrobacteraceae</taxon>
        <taxon>Pontixanthobacter</taxon>
    </lineage>
</organism>
<name>A0A844ZVP9_9SPHN</name>
<proteinExistence type="predicted"/>
<keyword evidence="2" id="KW-1185">Reference proteome</keyword>
<dbReference type="Proteomes" id="UP000442714">
    <property type="component" value="Unassembled WGS sequence"/>
</dbReference>
<dbReference type="EMBL" id="WTYX01000002">
    <property type="protein sequence ID" value="MXO91955.1"/>
    <property type="molecule type" value="Genomic_DNA"/>
</dbReference>
<comment type="caution">
    <text evidence="1">The sequence shown here is derived from an EMBL/GenBank/DDBJ whole genome shotgun (WGS) entry which is preliminary data.</text>
</comment>
<dbReference type="RefSeq" id="WP_160605764.1">
    <property type="nucleotide sequence ID" value="NZ_WTYX01000002.1"/>
</dbReference>
<gene>
    <name evidence="1" type="ORF">GRI41_14055</name>
</gene>
<evidence type="ECO:0000313" key="2">
    <source>
        <dbReference type="Proteomes" id="UP000442714"/>
    </source>
</evidence>
<dbReference type="SUPFAM" id="SSF141694">
    <property type="entry name" value="AF2212/PG0164-like"/>
    <property type="match status" value="1"/>
</dbReference>
<dbReference type="InterPro" id="IPR015018">
    <property type="entry name" value="DUF1905"/>
</dbReference>
<sequence length="105" mass="11964">MTETLTVSTPLIRWEGDRGTYHLVSIKGEHAETIAMHARIEKLEMGTRRGFGSVKVVAQIGETRWKSSVFPQDKSREWILLVSKKVMRAEDLAKDDQIALQLELL</sequence>
<dbReference type="Gene3D" id="2.40.30.100">
    <property type="entry name" value="AF2212/PG0164-like"/>
    <property type="match status" value="1"/>
</dbReference>
<evidence type="ECO:0000313" key="1">
    <source>
        <dbReference type="EMBL" id="MXO91955.1"/>
    </source>
</evidence>
<protein>
    <submittedName>
        <fullName evidence="1">DUF1905 domain-containing protein</fullName>
    </submittedName>
</protein>
<accession>A0A844ZVP9</accession>